<gene>
    <name evidence="1" type="ORF">ENO36_04570</name>
</gene>
<reference evidence="1" key="1">
    <citation type="journal article" date="2020" name="mSystems">
        <title>Genome- and Community-Level Interaction Insights into Carbon Utilization and Element Cycling Functions of Hydrothermarchaeota in Hydrothermal Sediment.</title>
        <authorList>
            <person name="Zhou Z."/>
            <person name="Liu Y."/>
            <person name="Xu W."/>
            <person name="Pan J."/>
            <person name="Luo Z.H."/>
            <person name="Li M."/>
        </authorList>
    </citation>
    <scope>NUCLEOTIDE SEQUENCE [LARGE SCALE GENOMIC DNA]</scope>
    <source>
        <strain evidence="1">SpSt-1259</strain>
    </source>
</reference>
<comment type="caution">
    <text evidence="1">The sequence shown here is derived from an EMBL/GenBank/DDBJ whole genome shotgun (WGS) entry which is preliminary data.</text>
</comment>
<organism evidence="1">
    <name type="scientific">Fervidicoccus fontis</name>
    <dbReference type="NCBI Taxonomy" id="683846"/>
    <lineage>
        <taxon>Archaea</taxon>
        <taxon>Thermoproteota</taxon>
        <taxon>Thermoprotei</taxon>
        <taxon>Fervidicoccales</taxon>
        <taxon>Fervidicoccaceae</taxon>
        <taxon>Fervidicoccus</taxon>
    </lineage>
</organism>
<dbReference type="Proteomes" id="UP000885664">
    <property type="component" value="Unassembled WGS sequence"/>
</dbReference>
<dbReference type="AlphaFoldDB" id="A0A7C2UQW8"/>
<name>A0A7C2UQW8_9CREN</name>
<sequence length="194" mass="22034">MSEKGSRRRFLAISEDVIMDAMTVGEKIGIPFTILIENVLRDVLRIMKYKPEISSAIAYADSLDDILRLGGIVMPWELVKRVLGDVDDSRKKEMMEELYRMSSWYGELAKVKRGSSLNEVKNALSIWIPSANLDIAEEKGGIYKVIISFQDSQDPLLDFTEKIVEGLAKGYGLKILDKERRSSLVVFRMAGFYE</sequence>
<dbReference type="EMBL" id="DSFE01000094">
    <property type="protein sequence ID" value="HEU98107.1"/>
    <property type="molecule type" value="Genomic_DNA"/>
</dbReference>
<accession>A0A7C2UQW8</accession>
<proteinExistence type="predicted"/>
<protein>
    <submittedName>
        <fullName evidence="1">Uncharacterized protein</fullName>
    </submittedName>
</protein>
<evidence type="ECO:0000313" key="1">
    <source>
        <dbReference type="EMBL" id="HEU98107.1"/>
    </source>
</evidence>